<dbReference type="InterPro" id="IPR009495">
    <property type="entry name" value="NrsF"/>
</dbReference>
<reference evidence="2" key="1">
    <citation type="submission" date="2020-09" db="EMBL/GenBank/DDBJ databases">
        <title>Genome seq and assembly of Limnohabitants sp.</title>
        <authorList>
            <person name="Chhetri G."/>
        </authorList>
    </citation>
    <scope>NUCLEOTIDE SEQUENCE</scope>
    <source>
        <strain evidence="2">JUR4</strain>
    </source>
</reference>
<keyword evidence="3" id="KW-1185">Reference proteome</keyword>
<feature type="transmembrane region" description="Helical" evidence="1">
    <location>
        <begin position="28"/>
        <end position="46"/>
    </location>
</feature>
<gene>
    <name evidence="2" type="ORF">IC609_05685</name>
</gene>
<feature type="transmembrane region" description="Helical" evidence="1">
    <location>
        <begin position="90"/>
        <end position="110"/>
    </location>
</feature>
<keyword evidence="1" id="KW-0472">Membrane</keyword>
<dbReference type="Proteomes" id="UP000647424">
    <property type="component" value="Unassembled WGS sequence"/>
</dbReference>
<dbReference type="RefSeq" id="WP_191818448.1">
    <property type="nucleotide sequence ID" value="NZ_JACYFT010000001.1"/>
</dbReference>
<evidence type="ECO:0000313" key="3">
    <source>
        <dbReference type="Proteomes" id="UP000647424"/>
    </source>
</evidence>
<organism evidence="2 3">
    <name type="scientific">Limnohabitans radicicola</name>
    <dbReference type="NCBI Taxonomy" id="2771427"/>
    <lineage>
        <taxon>Bacteria</taxon>
        <taxon>Pseudomonadati</taxon>
        <taxon>Pseudomonadota</taxon>
        <taxon>Betaproteobacteria</taxon>
        <taxon>Burkholderiales</taxon>
        <taxon>Comamonadaceae</taxon>
        <taxon>Limnohabitans</taxon>
    </lineage>
</organism>
<dbReference type="Pfam" id="PF06532">
    <property type="entry name" value="NrsF"/>
    <property type="match status" value="1"/>
</dbReference>
<feature type="transmembrane region" description="Helical" evidence="1">
    <location>
        <begin position="157"/>
        <end position="178"/>
    </location>
</feature>
<sequence>MKTQDLIGLLAQDPMPAAPPVRQQLSQALLGSALVSGTWLLVFWGLNPDMGTMAIHPAFATKMLWLLALAVFSARGLLHLSRPGMGVGSTFWGLALALLAMGSLGLMQSLEANPDSRMALWMGSSWQTCALSILALALPVLGALLWALRQLAPTRPALAGAAAGAMAGCVAAGFYSLHCTETTFAFFAAWYGGGMLIVSALGALLGSRLLRW</sequence>
<keyword evidence="1" id="KW-1133">Transmembrane helix</keyword>
<dbReference type="AlphaFoldDB" id="A0A927FFC9"/>
<evidence type="ECO:0000313" key="2">
    <source>
        <dbReference type="EMBL" id="MBD8050026.1"/>
    </source>
</evidence>
<feature type="transmembrane region" description="Helical" evidence="1">
    <location>
        <begin position="58"/>
        <end position="78"/>
    </location>
</feature>
<feature type="transmembrane region" description="Helical" evidence="1">
    <location>
        <begin position="130"/>
        <end position="148"/>
    </location>
</feature>
<evidence type="ECO:0000256" key="1">
    <source>
        <dbReference type="SAM" id="Phobius"/>
    </source>
</evidence>
<accession>A0A927FFC9</accession>
<protein>
    <submittedName>
        <fullName evidence="2">DUF1109 domain-containing protein</fullName>
    </submittedName>
</protein>
<comment type="caution">
    <text evidence="2">The sequence shown here is derived from an EMBL/GenBank/DDBJ whole genome shotgun (WGS) entry which is preliminary data.</text>
</comment>
<dbReference type="EMBL" id="JACYFT010000001">
    <property type="protein sequence ID" value="MBD8050026.1"/>
    <property type="molecule type" value="Genomic_DNA"/>
</dbReference>
<feature type="transmembrane region" description="Helical" evidence="1">
    <location>
        <begin position="184"/>
        <end position="206"/>
    </location>
</feature>
<proteinExistence type="predicted"/>
<name>A0A927FFC9_9BURK</name>
<keyword evidence="1" id="KW-0812">Transmembrane</keyword>